<dbReference type="EC" id="2.7.11.1" evidence="2"/>
<reference evidence="18" key="1">
    <citation type="journal article" date="2006" name="PLoS Biol.">
        <title>Macronuclear genome sequence of the ciliate Tetrahymena thermophila, a model eukaryote.</title>
        <authorList>
            <person name="Eisen J.A."/>
            <person name="Coyne R.S."/>
            <person name="Wu M."/>
            <person name="Wu D."/>
            <person name="Thiagarajan M."/>
            <person name="Wortman J.R."/>
            <person name="Badger J.H."/>
            <person name="Ren Q."/>
            <person name="Amedeo P."/>
            <person name="Jones K.M."/>
            <person name="Tallon L.J."/>
            <person name="Delcher A.L."/>
            <person name="Salzberg S.L."/>
            <person name="Silva J.C."/>
            <person name="Haas B.J."/>
            <person name="Majoros W.H."/>
            <person name="Farzad M."/>
            <person name="Carlton J.M."/>
            <person name="Smith R.K. Jr."/>
            <person name="Garg J."/>
            <person name="Pearlman R.E."/>
            <person name="Karrer K.M."/>
            <person name="Sun L."/>
            <person name="Manning G."/>
            <person name="Elde N.C."/>
            <person name="Turkewitz A.P."/>
            <person name="Asai D.J."/>
            <person name="Wilkes D.E."/>
            <person name="Wang Y."/>
            <person name="Cai H."/>
            <person name="Collins K."/>
            <person name="Stewart B.A."/>
            <person name="Lee S.R."/>
            <person name="Wilamowska K."/>
            <person name="Weinberg Z."/>
            <person name="Ruzzo W.L."/>
            <person name="Wloga D."/>
            <person name="Gaertig J."/>
            <person name="Frankel J."/>
            <person name="Tsao C.-C."/>
            <person name="Gorovsky M.A."/>
            <person name="Keeling P.J."/>
            <person name="Waller R.F."/>
            <person name="Patron N.J."/>
            <person name="Cherry J.M."/>
            <person name="Stover N.A."/>
            <person name="Krieger C.J."/>
            <person name="del Toro C."/>
            <person name="Ryder H.F."/>
            <person name="Williamson S.C."/>
            <person name="Barbeau R.A."/>
            <person name="Hamilton E.P."/>
            <person name="Orias E."/>
        </authorList>
    </citation>
    <scope>NUCLEOTIDE SEQUENCE [LARGE SCALE GENOMIC DNA]</scope>
    <source>
        <strain evidence="18">SB210</strain>
    </source>
</reference>
<evidence type="ECO:0000313" key="17">
    <source>
        <dbReference type="EMBL" id="EAS02275.1"/>
    </source>
</evidence>
<dbReference type="Pfam" id="PF00069">
    <property type="entry name" value="Pkinase"/>
    <property type="match status" value="1"/>
</dbReference>
<evidence type="ECO:0000256" key="2">
    <source>
        <dbReference type="ARBA" id="ARBA00012513"/>
    </source>
</evidence>
<comment type="similarity">
    <text evidence="11">Belongs to the protein kinase superfamily. Ser/Thr protein kinase family. CDPK subfamily.</text>
</comment>
<evidence type="ECO:0000256" key="14">
    <source>
        <dbReference type="PROSITE-ProRule" id="PRU10141"/>
    </source>
</evidence>
<dbReference type="InterPro" id="IPR002048">
    <property type="entry name" value="EF_hand_dom"/>
</dbReference>
<dbReference type="PANTHER" id="PTHR24349">
    <property type="entry name" value="SERINE/THREONINE-PROTEIN KINASE"/>
    <property type="match status" value="1"/>
</dbReference>
<dbReference type="Gene3D" id="1.10.238.10">
    <property type="entry name" value="EF-hand"/>
    <property type="match status" value="2"/>
</dbReference>
<dbReference type="PROSITE" id="PS50011">
    <property type="entry name" value="PROTEIN_KINASE_DOM"/>
    <property type="match status" value="1"/>
</dbReference>
<evidence type="ECO:0000256" key="6">
    <source>
        <dbReference type="ARBA" id="ARBA00022737"/>
    </source>
</evidence>
<keyword evidence="18" id="KW-1185">Reference proteome</keyword>
<evidence type="ECO:0000256" key="7">
    <source>
        <dbReference type="ARBA" id="ARBA00022741"/>
    </source>
</evidence>
<dbReference type="InterPro" id="IPR000719">
    <property type="entry name" value="Prot_kinase_dom"/>
</dbReference>
<keyword evidence="6" id="KW-0677">Repeat</keyword>
<evidence type="ECO:0000256" key="11">
    <source>
        <dbReference type="ARBA" id="ARBA00024334"/>
    </source>
</evidence>
<dbReference type="InterPro" id="IPR050205">
    <property type="entry name" value="CDPK_Ser/Thr_kinases"/>
</dbReference>
<keyword evidence="3" id="KW-0723">Serine/threonine-protein kinase</keyword>
<feature type="binding site" evidence="14">
    <location>
        <position position="68"/>
    </location>
    <ligand>
        <name>ATP</name>
        <dbReference type="ChEBI" id="CHEBI:30616"/>
    </ligand>
</feature>
<feature type="domain" description="EF-hand" evidence="16">
    <location>
        <begin position="354"/>
        <end position="389"/>
    </location>
</feature>
<dbReference type="Gene3D" id="3.30.200.20">
    <property type="entry name" value="Phosphorylase Kinase, domain 1"/>
    <property type="match status" value="1"/>
</dbReference>
<evidence type="ECO:0000256" key="4">
    <source>
        <dbReference type="ARBA" id="ARBA00022679"/>
    </source>
</evidence>
<dbReference type="RefSeq" id="XP_001022520.1">
    <property type="nucleotide sequence ID" value="XM_001022520.3"/>
</dbReference>
<dbReference type="EMBL" id="GG662540">
    <property type="protein sequence ID" value="EAS02275.1"/>
    <property type="molecule type" value="Genomic_DNA"/>
</dbReference>
<evidence type="ECO:0000256" key="10">
    <source>
        <dbReference type="ARBA" id="ARBA00022840"/>
    </source>
</evidence>
<dbReference type="eggNOG" id="KOG0032">
    <property type="taxonomic scope" value="Eukaryota"/>
</dbReference>
<dbReference type="GeneID" id="7822920"/>
<name>Q240Y9_TETTS</name>
<protein>
    <recommendedName>
        <fullName evidence="2">non-specific serine/threonine protein kinase</fullName>
        <ecNumber evidence="2">2.7.11.1</ecNumber>
    </recommendedName>
</protein>
<dbReference type="KEGG" id="tet:TTHERM_00622950"/>
<dbReference type="InterPro" id="IPR011009">
    <property type="entry name" value="Kinase-like_dom_sf"/>
</dbReference>
<dbReference type="SUPFAM" id="SSF47473">
    <property type="entry name" value="EF-hand"/>
    <property type="match status" value="1"/>
</dbReference>
<comment type="cofactor">
    <cofactor evidence="1">
        <name>Mg(2+)</name>
        <dbReference type="ChEBI" id="CHEBI:18420"/>
    </cofactor>
</comment>
<evidence type="ECO:0000313" key="18">
    <source>
        <dbReference type="Proteomes" id="UP000009168"/>
    </source>
</evidence>
<dbReference type="InterPro" id="IPR008271">
    <property type="entry name" value="Ser/Thr_kinase_AS"/>
</dbReference>
<evidence type="ECO:0000256" key="8">
    <source>
        <dbReference type="ARBA" id="ARBA00022777"/>
    </source>
</evidence>
<dbReference type="Proteomes" id="UP000009168">
    <property type="component" value="Unassembled WGS sequence"/>
</dbReference>
<keyword evidence="10 14" id="KW-0067">ATP-binding</keyword>
<evidence type="ECO:0000256" key="3">
    <source>
        <dbReference type="ARBA" id="ARBA00022527"/>
    </source>
</evidence>
<dbReference type="GO" id="GO:0004674">
    <property type="term" value="F:protein serine/threonine kinase activity"/>
    <property type="evidence" value="ECO:0007669"/>
    <property type="project" value="UniProtKB-KW"/>
</dbReference>
<dbReference type="InterPro" id="IPR011992">
    <property type="entry name" value="EF-hand-dom_pair"/>
</dbReference>
<keyword evidence="9" id="KW-0106">Calcium</keyword>
<dbReference type="InterPro" id="IPR018247">
    <property type="entry name" value="EF_Hand_1_Ca_BS"/>
</dbReference>
<dbReference type="PROSITE" id="PS00018">
    <property type="entry name" value="EF_HAND_1"/>
    <property type="match status" value="1"/>
</dbReference>
<dbReference type="PROSITE" id="PS00108">
    <property type="entry name" value="PROTEIN_KINASE_ST"/>
    <property type="match status" value="1"/>
</dbReference>
<evidence type="ECO:0000256" key="9">
    <source>
        <dbReference type="ARBA" id="ARBA00022837"/>
    </source>
</evidence>
<keyword evidence="8 17" id="KW-0418">Kinase</keyword>
<dbReference type="GO" id="GO:0005509">
    <property type="term" value="F:calcium ion binding"/>
    <property type="evidence" value="ECO:0007669"/>
    <property type="project" value="InterPro"/>
</dbReference>
<dbReference type="SMART" id="SM00220">
    <property type="entry name" value="S_TKc"/>
    <property type="match status" value="1"/>
</dbReference>
<keyword evidence="5" id="KW-0479">Metal-binding</keyword>
<dbReference type="Gene3D" id="1.10.510.10">
    <property type="entry name" value="Transferase(Phosphotransferase) domain 1"/>
    <property type="match status" value="1"/>
</dbReference>
<dbReference type="CDD" id="cd00051">
    <property type="entry name" value="EFh"/>
    <property type="match status" value="1"/>
</dbReference>
<dbReference type="InParanoid" id="Q240Y9"/>
<dbReference type="OMA" id="GRSIYEM"/>
<dbReference type="GO" id="GO:0005524">
    <property type="term" value="F:ATP binding"/>
    <property type="evidence" value="ECO:0007669"/>
    <property type="project" value="UniProtKB-UniRule"/>
</dbReference>
<evidence type="ECO:0000259" key="16">
    <source>
        <dbReference type="PROSITE" id="PS50222"/>
    </source>
</evidence>
<dbReference type="Pfam" id="PF13499">
    <property type="entry name" value="EF-hand_7"/>
    <property type="match status" value="2"/>
</dbReference>
<dbReference type="CDD" id="cd05117">
    <property type="entry name" value="STKc_CAMK"/>
    <property type="match status" value="1"/>
</dbReference>
<dbReference type="PROSITE" id="PS00107">
    <property type="entry name" value="PROTEIN_KINASE_ATP"/>
    <property type="match status" value="1"/>
</dbReference>
<organism evidence="17 18">
    <name type="scientific">Tetrahymena thermophila (strain SB210)</name>
    <dbReference type="NCBI Taxonomy" id="312017"/>
    <lineage>
        <taxon>Eukaryota</taxon>
        <taxon>Sar</taxon>
        <taxon>Alveolata</taxon>
        <taxon>Ciliophora</taxon>
        <taxon>Intramacronucleata</taxon>
        <taxon>Oligohymenophorea</taxon>
        <taxon>Hymenostomatida</taxon>
        <taxon>Tetrahymenina</taxon>
        <taxon>Tetrahymenidae</taxon>
        <taxon>Tetrahymena</taxon>
    </lineage>
</organism>
<dbReference type="PROSITE" id="PS50222">
    <property type="entry name" value="EF_HAND_2"/>
    <property type="match status" value="3"/>
</dbReference>
<feature type="domain" description="Protein kinase" evidence="15">
    <location>
        <begin position="37"/>
        <end position="295"/>
    </location>
</feature>
<dbReference type="FunFam" id="1.10.238.10:FF:000003">
    <property type="entry name" value="Calmodulin A"/>
    <property type="match status" value="1"/>
</dbReference>
<keyword evidence="7 14" id="KW-0547">Nucleotide-binding</keyword>
<dbReference type="SMART" id="SM00054">
    <property type="entry name" value="EFh"/>
    <property type="match status" value="2"/>
</dbReference>
<evidence type="ECO:0000256" key="1">
    <source>
        <dbReference type="ARBA" id="ARBA00001946"/>
    </source>
</evidence>
<dbReference type="InterPro" id="IPR017441">
    <property type="entry name" value="Protein_kinase_ATP_BS"/>
</dbReference>
<dbReference type="FunFam" id="1.10.510.10:FF:000726">
    <property type="entry name" value="Calcium-dependent protein kinase, putative"/>
    <property type="match status" value="1"/>
</dbReference>
<dbReference type="HOGENOM" id="CLU_000288_37_4_1"/>
<evidence type="ECO:0000256" key="13">
    <source>
        <dbReference type="ARBA" id="ARBA00048679"/>
    </source>
</evidence>
<dbReference type="FunFam" id="3.30.200.20:FF:000315">
    <property type="entry name" value="Calcium-dependent protein kinase 3"/>
    <property type="match status" value="1"/>
</dbReference>
<accession>Q240Y9</accession>
<keyword evidence="4" id="KW-0808">Transferase</keyword>
<comment type="catalytic activity">
    <reaction evidence="13">
        <text>L-seryl-[protein] + ATP = O-phospho-L-seryl-[protein] + ADP + H(+)</text>
        <dbReference type="Rhea" id="RHEA:17989"/>
        <dbReference type="Rhea" id="RHEA-COMP:9863"/>
        <dbReference type="Rhea" id="RHEA-COMP:11604"/>
        <dbReference type="ChEBI" id="CHEBI:15378"/>
        <dbReference type="ChEBI" id="CHEBI:29999"/>
        <dbReference type="ChEBI" id="CHEBI:30616"/>
        <dbReference type="ChEBI" id="CHEBI:83421"/>
        <dbReference type="ChEBI" id="CHEBI:456216"/>
        <dbReference type="EC" id="2.7.11.1"/>
    </reaction>
</comment>
<evidence type="ECO:0000256" key="5">
    <source>
        <dbReference type="ARBA" id="ARBA00022723"/>
    </source>
</evidence>
<evidence type="ECO:0000256" key="12">
    <source>
        <dbReference type="ARBA" id="ARBA00047899"/>
    </source>
</evidence>
<dbReference type="SUPFAM" id="SSF56112">
    <property type="entry name" value="Protein kinase-like (PK-like)"/>
    <property type="match status" value="1"/>
</dbReference>
<sequence>MGCGQSLNQVKNDGQMTEAEKNRLENFTSKSNIRSLYQFSGVLGKGGFGTVKLAQLKSGISEKKVAVKIIEKSRLKDKQYALLRELEILKTLDHPNIIKFYEVYQDEMFFYICMEYCAGGELLERITSQKCFKEREASRIMEKVFSAINHMHSKGIVHRDLKPENILFLNKYNDSEIKLVDFGLSKKCDSTNQQLNTMVGTPLYVSPNVLKGKYDKTCDDWSAGVILYILLVGYPPFYGKSRSEIFKKIEKGVFSMEGPEWDLVSEDAKDLVKKMLVVDSKKRMTVDQALKHPWILKYQKKASFTPSITKSGSTTAQDLDHVDPKIINMLKNFRSPCKLRTEIMKVLVNQLNEKEIEDLKTAFRQIDKDQTGMIKVHELRDVMEKAGHKSSKEQIEKIIRNISPSQETKDVSIKYSEFIAATLDQIIYVKAEKIWSLFKYFDPSNTNYITIDDLKEIFLRNGRNIPDNEIKSMLKEVSPKTSGRITLEEFKKIMVGEELDIKS</sequence>
<dbReference type="AlphaFoldDB" id="Q240Y9"/>
<comment type="catalytic activity">
    <reaction evidence="12">
        <text>L-threonyl-[protein] + ATP = O-phospho-L-threonyl-[protein] + ADP + H(+)</text>
        <dbReference type="Rhea" id="RHEA:46608"/>
        <dbReference type="Rhea" id="RHEA-COMP:11060"/>
        <dbReference type="Rhea" id="RHEA-COMP:11605"/>
        <dbReference type="ChEBI" id="CHEBI:15378"/>
        <dbReference type="ChEBI" id="CHEBI:30013"/>
        <dbReference type="ChEBI" id="CHEBI:30616"/>
        <dbReference type="ChEBI" id="CHEBI:61977"/>
        <dbReference type="ChEBI" id="CHEBI:456216"/>
        <dbReference type="EC" id="2.7.11.1"/>
    </reaction>
</comment>
<dbReference type="OrthoDB" id="40902at2759"/>
<gene>
    <name evidence="17" type="ORF">TTHERM_00622950</name>
</gene>
<feature type="domain" description="EF-hand" evidence="16">
    <location>
        <begin position="429"/>
        <end position="464"/>
    </location>
</feature>
<feature type="domain" description="EF-hand" evidence="16">
    <location>
        <begin position="465"/>
        <end position="500"/>
    </location>
</feature>
<evidence type="ECO:0000259" key="15">
    <source>
        <dbReference type="PROSITE" id="PS50011"/>
    </source>
</evidence>
<proteinExistence type="inferred from homology"/>